<protein>
    <submittedName>
        <fullName evidence="1">Uncharacterized protein</fullName>
    </submittedName>
</protein>
<dbReference type="Proteomes" id="UP000053105">
    <property type="component" value="Unassembled WGS sequence"/>
</dbReference>
<accession>A0A0M8ZXY4</accession>
<dbReference type="EMBL" id="KQ435798">
    <property type="protein sequence ID" value="KOX73375.1"/>
    <property type="molecule type" value="Genomic_DNA"/>
</dbReference>
<evidence type="ECO:0000313" key="1">
    <source>
        <dbReference type="EMBL" id="KOX73375.1"/>
    </source>
</evidence>
<sequence length="249" mass="29001">MALSFRELGSFGFPTLDLEPVPLVLLRRIHQTLRKSPWQLNSCMYVAENNKSPGSSVKLHLCLRTAPADEKHDGREPMISYLLMQQWKKIYHCHVFPLSSIFARIKRELEKFDLNYTRYTLHKDNTGEREFEGTTRKEKEKEKSGYVEEKKLCNVNSLRPSKTDLMKRNSFPCTLRETSSGEHMSPLDFIHWEKVRPSSHDIGRRRTLKLELANSPDAVSPQRALRTLKHPYKTIECGQPLEFCGKNQQ</sequence>
<keyword evidence="2" id="KW-1185">Reference proteome</keyword>
<evidence type="ECO:0000313" key="2">
    <source>
        <dbReference type="Proteomes" id="UP000053105"/>
    </source>
</evidence>
<organism evidence="1 2">
    <name type="scientific">Melipona quadrifasciata</name>
    <dbReference type="NCBI Taxonomy" id="166423"/>
    <lineage>
        <taxon>Eukaryota</taxon>
        <taxon>Metazoa</taxon>
        <taxon>Ecdysozoa</taxon>
        <taxon>Arthropoda</taxon>
        <taxon>Hexapoda</taxon>
        <taxon>Insecta</taxon>
        <taxon>Pterygota</taxon>
        <taxon>Neoptera</taxon>
        <taxon>Endopterygota</taxon>
        <taxon>Hymenoptera</taxon>
        <taxon>Apocrita</taxon>
        <taxon>Aculeata</taxon>
        <taxon>Apoidea</taxon>
        <taxon>Anthophila</taxon>
        <taxon>Apidae</taxon>
        <taxon>Melipona</taxon>
    </lineage>
</organism>
<reference evidence="1 2" key="1">
    <citation type="submission" date="2015-07" db="EMBL/GenBank/DDBJ databases">
        <title>The genome of Melipona quadrifasciata.</title>
        <authorList>
            <person name="Pan H."/>
            <person name="Kapheim K."/>
        </authorList>
    </citation>
    <scope>NUCLEOTIDE SEQUENCE [LARGE SCALE GENOMIC DNA]</scope>
    <source>
        <strain evidence="1">0111107301</strain>
        <tissue evidence="1">Whole body</tissue>
    </source>
</reference>
<dbReference type="OrthoDB" id="10626489at2759"/>
<dbReference type="AlphaFoldDB" id="A0A0M8ZXY4"/>
<proteinExistence type="predicted"/>
<name>A0A0M8ZXY4_9HYME</name>
<gene>
    <name evidence="1" type="ORF">WN51_14421</name>
</gene>